<feature type="signal peptide" evidence="1">
    <location>
        <begin position="1"/>
        <end position="20"/>
    </location>
</feature>
<reference evidence="3" key="1">
    <citation type="submission" date="2016-10" db="EMBL/GenBank/DDBJ databases">
        <authorList>
            <person name="Varghese N."/>
            <person name="Submissions S."/>
        </authorList>
    </citation>
    <scope>NUCLEOTIDE SEQUENCE [LARGE SCALE GENOMIC DNA]</scope>
    <source>
        <strain evidence="3">DSM 23313</strain>
    </source>
</reference>
<dbReference type="AlphaFoldDB" id="A0A1G8E4F5"/>
<gene>
    <name evidence="2" type="ORF">SAMN05421818_10955</name>
</gene>
<dbReference type="STRING" id="702745.SAMN05421818_10955"/>
<keyword evidence="1" id="KW-0732">Signal</keyword>
<evidence type="ECO:0000256" key="1">
    <source>
        <dbReference type="SAM" id="SignalP"/>
    </source>
</evidence>
<organism evidence="2 3">
    <name type="scientific">Myroides phaeus</name>
    <dbReference type="NCBI Taxonomy" id="702745"/>
    <lineage>
        <taxon>Bacteria</taxon>
        <taxon>Pseudomonadati</taxon>
        <taxon>Bacteroidota</taxon>
        <taxon>Flavobacteriia</taxon>
        <taxon>Flavobacteriales</taxon>
        <taxon>Flavobacteriaceae</taxon>
        <taxon>Myroides</taxon>
    </lineage>
</organism>
<dbReference type="Gene3D" id="2.40.160.170">
    <property type="match status" value="1"/>
</dbReference>
<evidence type="ECO:0008006" key="4">
    <source>
        <dbReference type="Google" id="ProtNLM"/>
    </source>
</evidence>
<dbReference type="RefSeq" id="WP_090407843.1">
    <property type="nucleotide sequence ID" value="NZ_FNDQ01000009.1"/>
</dbReference>
<accession>A0A1G8E4F5</accession>
<evidence type="ECO:0000313" key="2">
    <source>
        <dbReference type="EMBL" id="SDH64735.1"/>
    </source>
</evidence>
<feature type="chain" id="PRO_5017349968" description="Outer membrane protein beta-barrel domain-containing protein" evidence="1">
    <location>
        <begin position="21"/>
        <end position="273"/>
    </location>
</feature>
<dbReference type="Proteomes" id="UP000243588">
    <property type="component" value="Unassembled WGS sequence"/>
</dbReference>
<proteinExistence type="predicted"/>
<sequence length="273" mass="30629">MQKTLLTICGYLLLSQTSFANIENTVVEKDIPTHEKKQRTAHFTDKSFSHLNVSVGVSTLGINIEAATPLTKNLKLRGGLNFFNLNSSKYDIDIDDENGTLYEAFGISPTYEMKAQFNTFHTHALVDYYPFKKGIFHLTGGFYIGNTKIKANGFLTDGNGTAVTIKPGYDWPTLEFDGKELDITNGELNAELTLGNTIKPYLGVGLGRAVSKRKFGVKFELGVLYQGEYTLKQNNKKVASTSDISASIEDADKYTKWMNWWPMVNLQLNYRIF</sequence>
<protein>
    <recommendedName>
        <fullName evidence="4">Outer membrane protein beta-barrel domain-containing protein</fullName>
    </recommendedName>
</protein>
<evidence type="ECO:0000313" key="3">
    <source>
        <dbReference type="Proteomes" id="UP000243588"/>
    </source>
</evidence>
<name>A0A1G8E4F5_9FLAO</name>
<dbReference type="EMBL" id="FNDQ01000009">
    <property type="protein sequence ID" value="SDH64735.1"/>
    <property type="molecule type" value="Genomic_DNA"/>
</dbReference>
<keyword evidence="3" id="KW-1185">Reference proteome</keyword>